<feature type="compositionally biased region" description="Low complexity" evidence="1">
    <location>
        <begin position="277"/>
        <end position="287"/>
    </location>
</feature>
<feature type="compositionally biased region" description="Polar residues" evidence="1">
    <location>
        <begin position="235"/>
        <end position="261"/>
    </location>
</feature>
<proteinExistence type="predicted"/>
<organism evidence="2 3">
    <name type="scientific">Candolleomyces eurysporus</name>
    <dbReference type="NCBI Taxonomy" id="2828524"/>
    <lineage>
        <taxon>Eukaryota</taxon>
        <taxon>Fungi</taxon>
        <taxon>Dikarya</taxon>
        <taxon>Basidiomycota</taxon>
        <taxon>Agaricomycotina</taxon>
        <taxon>Agaricomycetes</taxon>
        <taxon>Agaricomycetidae</taxon>
        <taxon>Agaricales</taxon>
        <taxon>Agaricineae</taxon>
        <taxon>Psathyrellaceae</taxon>
        <taxon>Candolleomyces</taxon>
    </lineage>
</organism>
<keyword evidence="3" id="KW-1185">Reference proteome</keyword>
<feature type="region of interest" description="Disordered" evidence="1">
    <location>
        <begin position="225"/>
        <end position="324"/>
    </location>
</feature>
<dbReference type="AlphaFoldDB" id="A0A9W8JCE8"/>
<feature type="non-terminal residue" evidence="2">
    <location>
        <position position="1"/>
    </location>
</feature>
<dbReference type="Proteomes" id="UP001140091">
    <property type="component" value="Unassembled WGS sequence"/>
</dbReference>
<dbReference type="CDD" id="cd21037">
    <property type="entry name" value="MLKL_NTD"/>
    <property type="match status" value="1"/>
</dbReference>
<evidence type="ECO:0000313" key="3">
    <source>
        <dbReference type="Proteomes" id="UP001140091"/>
    </source>
</evidence>
<name>A0A9W8JCE8_9AGAR</name>
<accession>A0A9W8JCE8</accession>
<feature type="compositionally biased region" description="Basic and acidic residues" evidence="1">
    <location>
        <begin position="313"/>
        <end position="324"/>
    </location>
</feature>
<comment type="caution">
    <text evidence="2">The sequence shown here is derived from an EMBL/GenBank/DDBJ whole genome shotgun (WGS) entry which is preliminary data.</text>
</comment>
<protein>
    <submittedName>
        <fullName evidence="2">Uncharacterized protein</fullName>
    </submittedName>
</protein>
<feature type="compositionally biased region" description="Basic and acidic residues" evidence="1">
    <location>
        <begin position="47"/>
        <end position="59"/>
    </location>
</feature>
<evidence type="ECO:0000313" key="2">
    <source>
        <dbReference type="EMBL" id="KAJ2932160.1"/>
    </source>
</evidence>
<reference evidence="2" key="1">
    <citation type="submission" date="2022-06" db="EMBL/GenBank/DDBJ databases">
        <title>Genome Sequence of Candolleomyces eurysporus.</title>
        <authorList>
            <person name="Buettner E."/>
        </authorList>
    </citation>
    <scope>NUCLEOTIDE SEQUENCE</scope>
    <source>
        <strain evidence="2">VTCC 930004</strain>
    </source>
</reference>
<feature type="compositionally biased region" description="Basic and acidic residues" evidence="1">
    <location>
        <begin position="8"/>
        <end position="20"/>
    </location>
</feature>
<dbReference type="EMBL" id="JANBPK010000779">
    <property type="protein sequence ID" value="KAJ2932160.1"/>
    <property type="molecule type" value="Genomic_DNA"/>
</dbReference>
<evidence type="ECO:0000256" key="1">
    <source>
        <dbReference type="SAM" id="MobiDB-lite"/>
    </source>
</evidence>
<dbReference type="OrthoDB" id="3038309at2759"/>
<sequence>MAESTHSGGRDNRGPPDNPDRNTPISSPAATPGPDGNRPSASRFKARVVERFDKAEESMQKMGKNAKGGLKTFLGIGKPKNQGEGATSAQDVAGSAVPASDGPNVAGGVGEAPAAGEPSTLAGAAVGLALNSNAEEALGASAELETEATLPQLYAMSPSAKDEQPALPETVISSIIQKPVLDEDRAATMQVIEDDPVVIVAGSGAVPPDDNSLAAIAVKTELDTTSGASPAHSAGTVSPSAPANNLQGTVSSSQPQATLPSVATDDDNKPLQETMIASAVSAPVSAEEGGGARTTEEGVESPPVPAPEAAHSPAKEPTLDKESSKGWAIAKGTFKAALGIAAKLVPEPFKGPAEALLKAVNVVEKVNSNKEEVKILKNRCDLLGSSVANAVEGKDLSEDLKESIGRLVAGIWNTLEATNKEKSKGFTAYVLAEDDVEVLKNANKKLDELLQHFWVCF</sequence>
<dbReference type="InterPro" id="IPR059179">
    <property type="entry name" value="MLKL-like_MCAfunc"/>
</dbReference>
<feature type="region of interest" description="Disordered" evidence="1">
    <location>
        <begin position="1"/>
        <end position="118"/>
    </location>
</feature>
<gene>
    <name evidence="2" type="ORF">H1R20_g4924</name>
</gene>